<keyword evidence="2" id="KW-1133">Transmembrane helix</keyword>
<dbReference type="Pfam" id="PF20153">
    <property type="entry name" value="DUF6535"/>
    <property type="match status" value="1"/>
</dbReference>
<feature type="transmembrane region" description="Helical" evidence="2">
    <location>
        <begin position="141"/>
        <end position="159"/>
    </location>
</feature>
<feature type="compositionally biased region" description="Polar residues" evidence="1">
    <location>
        <begin position="550"/>
        <end position="568"/>
    </location>
</feature>
<dbReference type="Proteomes" id="UP000290288">
    <property type="component" value="Unassembled WGS sequence"/>
</dbReference>
<comment type="caution">
    <text evidence="4">The sequence shown here is derived from an EMBL/GenBank/DDBJ whole genome shotgun (WGS) entry which is preliminary data.</text>
</comment>
<name>A0A4Q2DPN0_9AGAR</name>
<evidence type="ECO:0000256" key="2">
    <source>
        <dbReference type="SAM" id="Phobius"/>
    </source>
</evidence>
<proteinExistence type="predicted"/>
<sequence length="718" mass="81091">MTKSDQKIGGALFSAVVTAFIIESSKLFEPDPQAETVNILLGVHQLLQDLAQNTSTAPSNINSNSDTFKAPSYAVAASACWYLSLLASLFSVRECLSILRWIREFQYNGQIGTKETLSIRYHKLQGIEYWDLPGNIDAAHVFLDISLYLFLAGLLVRLFNSNRTVAMIVAIVISSKAVWEILFLYQTHLMSMVWQGRISSPARGNVTGWAWRCACLQVVLWIHAIARGGEVPAYIKRRYRARDWVEDDLAQRLGLYRRDFRYDKENAVEDPDYDMCAELGVLWVAQTFRNDSQAASAFMQCVENLVQSRGRDILSQLLQNSERHKYMSSSHGGLFLPLFQPLIAHPCYKHLKSYLQVPLESCGSGRLQKDIFISYSVDYFAHNSPKLQKAFLNHRLEVFLRILNGASSYTPSTESPGLTVDMSRAVAEGVICSFIEAFSTRIRWWAKEIPKECRIQYFETAWIYVKSVRVQRLSFLLSEDEITLDLLVPWVSEESPLYTESDVFQRAIVLNHRMVDFISQSFDQSNDTIQERLAKSIVYVTRIYSAISDSTQSTRDSGGSNPDSQSGDDLTVRVSLEELKSVHGGEYMESFVDLVKAIYGSQVGERNRDAATDSSSPQTVEADDFLGFKERETWRAMTRIMIPALARSEEGPETETSGPAILGMAEMSRVDLKPKDEGHTETGRGPFAFLVKWLTRAPEPRPNTRTSNSVELRTVTTS</sequence>
<dbReference type="AlphaFoldDB" id="A0A4Q2DPN0"/>
<organism evidence="4 5">
    <name type="scientific">Candolleomyces aberdarensis</name>
    <dbReference type="NCBI Taxonomy" id="2316362"/>
    <lineage>
        <taxon>Eukaryota</taxon>
        <taxon>Fungi</taxon>
        <taxon>Dikarya</taxon>
        <taxon>Basidiomycota</taxon>
        <taxon>Agaricomycotina</taxon>
        <taxon>Agaricomycetes</taxon>
        <taxon>Agaricomycetidae</taxon>
        <taxon>Agaricales</taxon>
        <taxon>Agaricineae</taxon>
        <taxon>Psathyrellaceae</taxon>
        <taxon>Candolleomyces</taxon>
    </lineage>
</organism>
<evidence type="ECO:0000313" key="4">
    <source>
        <dbReference type="EMBL" id="RXW21973.1"/>
    </source>
</evidence>
<feature type="region of interest" description="Disordered" evidence="1">
    <location>
        <begin position="550"/>
        <end position="570"/>
    </location>
</feature>
<feature type="region of interest" description="Disordered" evidence="1">
    <location>
        <begin position="696"/>
        <end position="718"/>
    </location>
</feature>
<feature type="transmembrane region" description="Helical" evidence="2">
    <location>
        <begin position="73"/>
        <end position="92"/>
    </location>
</feature>
<reference evidence="4 5" key="1">
    <citation type="submission" date="2019-01" db="EMBL/GenBank/DDBJ databases">
        <title>Draft genome sequence of Psathyrella aberdarensis IHI B618.</title>
        <authorList>
            <person name="Buettner E."/>
            <person name="Kellner H."/>
        </authorList>
    </citation>
    <scope>NUCLEOTIDE SEQUENCE [LARGE SCALE GENOMIC DNA]</scope>
    <source>
        <strain evidence="4 5">IHI B618</strain>
    </source>
</reference>
<evidence type="ECO:0000259" key="3">
    <source>
        <dbReference type="Pfam" id="PF20153"/>
    </source>
</evidence>
<keyword evidence="2" id="KW-0472">Membrane</keyword>
<dbReference type="InterPro" id="IPR045338">
    <property type="entry name" value="DUF6535"/>
</dbReference>
<feature type="transmembrane region" description="Helical" evidence="2">
    <location>
        <begin position="165"/>
        <end position="185"/>
    </location>
</feature>
<dbReference type="EMBL" id="SDEE01000088">
    <property type="protein sequence ID" value="RXW21973.1"/>
    <property type="molecule type" value="Genomic_DNA"/>
</dbReference>
<protein>
    <recommendedName>
        <fullName evidence="3">DUF6535 domain-containing protein</fullName>
    </recommendedName>
</protein>
<accession>A0A4Q2DPN0</accession>
<evidence type="ECO:0000313" key="5">
    <source>
        <dbReference type="Proteomes" id="UP000290288"/>
    </source>
</evidence>
<feature type="domain" description="DUF6535" evidence="3">
    <location>
        <begin position="11"/>
        <end position="160"/>
    </location>
</feature>
<gene>
    <name evidence="4" type="ORF">EST38_g3882</name>
</gene>
<keyword evidence="2" id="KW-0812">Transmembrane</keyword>
<keyword evidence="5" id="KW-1185">Reference proteome</keyword>
<dbReference type="OrthoDB" id="3219854at2759"/>
<feature type="compositionally biased region" description="Polar residues" evidence="1">
    <location>
        <begin position="703"/>
        <end position="718"/>
    </location>
</feature>
<evidence type="ECO:0000256" key="1">
    <source>
        <dbReference type="SAM" id="MobiDB-lite"/>
    </source>
</evidence>